<name>G2YEV1_BOTF4</name>
<evidence type="ECO:0000313" key="3">
    <source>
        <dbReference type="Proteomes" id="UP000008177"/>
    </source>
</evidence>
<dbReference type="Proteomes" id="UP000008177">
    <property type="component" value="Unplaced contigs"/>
</dbReference>
<reference evidence="3" key="1">
    <citation type="journal article" date="2011" name="PLoS Genet.">
        <title>Genomic analysis of the necrotrophic fungal pathogens Sclerotinia sclerotiorum and Botrytis cinerea.</title>
        <authorList>
            <person name="Amselem J."/>
            <person name="Cuomo C.A."/>
            <person name="van Kan J.A."/>
            <person name="Viaud M."/>
            <person name="Benito E.P."/>
            <person name="Couloux A."/>
            <person name="Coutinho P.M."/>
            <person name="de Vries R.P."/>
            <person name="Dyer P.S."/>
            <person name="Fillinger S."/>
            <person name="Fournier E."/>
            <person name="Gout L."/>
            <person name="Hahn M."/>
            <person name="Kohn L."/>
            <person name="Lapalu N."/>
            <person name="Plummer K.M."/>
            <person name="Pradier J.M."/>
            <person name="Quevillon E."/>
            <person name="Sharon A."/>
            <person name="Simon A."/>
            <person name="ten Have A."/>
            <person name="Tudzynski B."/>
            <person name="Tudzynski P."/>
            <person name="Wincker P."/>
            <person name="Andrew M."/>
            <person name="Anthouard V."/>
            <person name="Beever R.E."/>
            <person name="Beffa R."/>
            <person name="Benoit I."/>
            <person name="Bouzid O."/>
            <person name="Brault B."/>
            <person name="Chen Z."/>
            <person name="Choquer M."/>
            <person name="Collemare J."/>
            <person name="Cotton P."/>
            <person name="Danchin E.G."/>
            <person name="Da Silva C."/>
            <person name="Gautier A."/>
            <person name="Giraud C."/>
            <person name="Giraud T."/>
            <person name="Gonzalez C."/>
            <person name="Grossetete S."/>
            <person name="Guldener U."/>
            <person name="Henrissat B."/>
            <person name="Howlett B.J."/>
            <person name="Kodira C."/>
            <person name="Kretschmer M."/>
            <person name="Lappartient A."/>
            <person name="Leroch M."/>
            <person name="Levis C."/>
            <person name="Mauceli E."/>
            <person name="Neuveglise C."/>
            <person name="Oeser B."/>
            <person name="Pearson M."/>
            <person name="Poulain J."/>
            <person name="Poussereau N."/>
            <person name="Quesneville H."/>
            <person name="Rascle C."/>
            <person name="Schumacher J."/>
            <person name="Segurens B."/>
            <person name="Sexton A."/>
            <person name="Silva E."/>
            <person name="Sirven C."/>
            <person name="Soanes D.M."/>
            <person name="Talbot N.J."/>
            <person name="Templeton M."/>
            <person name="Yandava C."/>
            <person name="Yarden O."/>
            <person name="Zeng Q."/>
            <person name="Rollins J.A."/>
            <person name="Lebrun M.H."/>
            <person name="Dickman M."/>
        </authorList>
    </citation>
    <scope>NUCLEOTIDE SEQUENCE [LARGE SCALE GENOMIC DNA]</scope>
    <source>
        <strain evidence="3">T4</strain>
    </source>
</reference>
<dbReference type="EMBL" id="FQ790325">
    <property type="protein sequence ID" value="CCD50344.1"/>
    <property type="molecule type" value="Genomic_DNA"/>
</dbReference>
<organism evidence="2 3">
    <name type="scientific">Botryotinia fuckeliana (strain T4)</name>
    <name type="common">Noble rot fungus</name>
    <name type="synonym">Botrytis cinerea</name>
    <dbReference type="NCBI Taxonomy" id="999810"/>
    <lineage>
        <taxon>Eukaryota</taxon>
        <taxon>Fungi</taxon>
        <taxon>Dikarya</taxon>
        <taxon>Ascomycota</taxon>
        <taxon>Pezizomycotina</taxon>
        <taxon>Leotiomycetes</taxon>
        <taxon>Helotiales</taxon>
        <taxon>Sclerotiniaceae</taxon>
        <taxon>Botrytis</taxon>
    </lineage>
</organism>
<proteinExistence type="predicted"/>
<gene>
    <name evidence="2" type="ORF">BofuT4_uP090310.1</name>
</gene>
<dbReference type="HOGENOM" id="CLU_3086989_0_0_1"/>
<evidence type="ECO:0000256" key="1">
    <source>
        <dbReference type="SAM" id="MobiDB-lite"/>
    </source>
</evidence>
<evidence type="ECO:0000313" key="2">
    <source>
        <dbReference type="EMBL" id="CCD50344.1"/>
    </source>
</evidence>
<protein>
    <submittedName>
        <fullName evidence="2">Uncharacterized protein</fullName>
    </submittedName>
</protein>
<dbReference type="InParanoid" id="G2YEV1"/>
<feature type="compositionally biased region" description="Basic and acidic residues" evidence="1">
    <location>
        <begin position="1"/>
        <end position="10"/>
    </location>
</feature>
<dbReference type="AlphaFoldDB" id="G2YEV1"/>
<feature type="region of interest" description="Disordered" evidence="1">
    <location>
        <begin position="1"/>
        <end position="22"/>
    </location>
</feature>
<sequence>MDVEAGRESDGSLGKEQGTRKNGLDGVEFVTAGYVNKIRNENDIGNGKMCPV</sequence>
<accession>G2YEV1</accession>